<accession>A0AAW1FKG3</accession>
<sequence length="101" mass="11430">METRSQDIQQDHTKSWFGLWTSIPSMQQMFAPGMAANSVSSITDKSGSRDPTPAAWTWRSRTVECIFCCSDIVEQISQPCLERDSTNVPLPGLPQWIYTLF</sequence>
<dbReference type="EMBL" id="JBCEZU010000056">
    <property type="protein sequence ID" value="KAK9535111.1"/>
    <property type="molecule type" value="Genomic_DNA"/>
</dbReference>
<gene>
    <name evidence="1" type="ORF">VZT92_007512</name>
</gene>
<organism evidence="1 2">
    <name type="scientific">Zoarces viviparus</name>
    <name type="common">Viviparous eelpout</name>
    <name type="synonym">Blennius viviparus</name>
    <dbReference type="NCBI Taxonomy" id="48416"/>
    <lineage>
        <taxon>Eukaryota</taxon>
        <taxon>Metazoa</taxon>
        <taxon>Chordata</taxon>
        <taxon>Craniata</taxon>
        <taxon>Vertebrata</taxon>
        <taxon>Euteleostomi</taxon>
        <taxon>Actinopterygii</taxon>
        <taxon>Neopterygii</taxon>
        <taxon>Teleostei</taxon>
        <taxon>Neoteleostei</taxon>
        <taxon>Acanthomorphata</taxon>
        <taxon>Eupercaria</taxon>
        <taxon>Perciformes</taxon>
        <taxon>Cottioidei</taxon>
        <taxon>Zoarcales</taxon>
        <taxon>Zoarcidae</taxon>
        <taxon>Zoarcinae</taxon>
        <taxon>Zoarces</taxon>
    </lineage>
</organism>
<dbReference type="Proteomes" id="UP001488805">
    <property type="component" value="Unassembled WGS sequence"/>
</dbReference>
<keyword evidence="2" id="KW-1185">Reference proteome</keyword>
<comment type="caution">
    <text evidence="1">The sequence shown here is derived from an EMBL/GenBank/DDBJ whole genome shotgun (WGS) entry which is preliminary data.</text>
</comment>
<dbReference type="AlphaFoldDB" id="A0AAW1FKG3"/>
<name>A0AAW1FKG3_ZOAVI</name>
<protein>
    <submittedName>
        <fullName evidence="1">Uncharacterized protein</fullName>
    </submittedName>
</protein>
<proteinExistence type="predicted"/>
<evidence type="ECO:0000313" key="1">
    <source>
        <dbReference type="EMBL" id="KAK9535111.1"/>
    </source>
</evidence>
<reference evidence="1 2" key="1">
    <citation type="journal article" date="2024" name="Genome Biol. Evol.">
        <title>Chromosome-level genome assembly of the viviparous eelpout Zoarces viviparus.</title>
        <authorList>
            <person name="Fuhrmann N."/>
            <person name="Brasseur M.V."/>
            <person name="Bakowski C.E."/>
            <person name="Podsiadlowski L."/>
            <person name="Prost S."/>
            <person name="Krehenwinkel H."/>
            <person name="Mayer C."/>
        </authorList>
    </citation>
    <scope>NUCLEOTIDE SEQUENCE [LARGE SCALE GENOMIC DNA]</scope>
    <source>
        <strain evidence="1">NO-MEL_2022_Ind0_liver</strain>
    </source>
</reference>
<evidence type="ECO:0000313" key="2">
    <source>
        <dbReference type="Proteomes" id="UP001488805"/>
    </source>
</evidence>